<name>A0A7L3PNH0_9DEND</name>
<dbReference type="GO" id="GO:0019814">
    <property type="term" value="C:immunoglobulin complex"/>
    <property type="evidence" value="ECO:0007669"/>
    <property type="project" value="UniProtKB-KW"/>
</dbReference>
<dbReference type="Pfam" id="PF07686">
    <property type="entry name" value="V-set"/>
    <property type="match status" value="1"/>
</dbReference>
<dbReference type="SMART" id="SM00406">
    <property type="entry name" value="IGv"/>
    <property type="match status" value="1"/>
</dbReference>
<organism evidence="5 6">
    <name type="scientific">Xiphorhynchus elegans</name>
    <name type="common">elegant woodcreeper</name>
    <dbReference type="NCBI Taxonomy" id="269412"/>
    <lineage>
        <taxon>Eukaryota</taxon>
        <taxon>Metazoa</taxon>
        <taxon>Chordata</taxon>
        <taxon>Craniata</taxon>
        <taxon>Vertebrata</taxon>
        <taxon>Euteleostomi</taxon>
        <taxon>Archelosauria</taxon>
        <taxon>Archosauria</taxon>
        <taxon>Dinosauria</taxon>
        <taxon>Saurischia</taxon>
        <taxon>Theropoda</taxon>
        <taxon>Coelurosauria</taxon>
        <taxon>Aves</taxon>
        <taxon>Neognathae</taxon>
        <taxon>Neoaves</taxon>
        <taxon>Telluraves</taxon>
        <taxon>Australaves</taxon>
        <taxon>Passeriformes</taxon>
        <taxon>Dendrocolaptidae</taxon>
        <taxon>Xiphorhynchus</taxon>
    </lineage>
</organism>
<dbReference type="GO" id="GO:0002250">
    <property type="term" value="P:adaptive immune response"/>
    <property type="evidence" value="ECO:0007669"/>
    <property type="project" value="UniProtKB-KW"/>
</dbReference>
<evidence type="ECO:0000256" key="3">
    <source>
        <dbReference type="ARBA" id="ARBA00043265"/>
    </source>
</evidence>
<dbReference type="InterPro" id="IPR050199">
    <property type="entry name" value="IgHV"/>
</dbReference>
<evidence type="ECO:0000259" key="4">
    <source>
        <dbReference type="PROSITE" id="PS50835"/>
    </source>
</evidence>
<evidence type="ECO:0000256" key="2">
    <source>
        <dbReference type="ARBA" id="ARBA00023130"/>
    </source>
</evidence>
<dbReference type="FunFam" id="2.60.40.10:FF:002198">
    <property type="entry name" value="Immunoglobulin heavy variable 5-2"/>
    <property type="match status" value="1"/>
</dbReference>
<feature type="domain" description="Ig-like" evidence="4">
    <location>
        <begin position="15"/>
        <end position="98"/>
    </location>
</feature>
<evidence type="ECO:0000313" key="5">
    <source>
        <dbReference type="EMBL" id="NXU92853.1"/>
    </source>
</evidence>
<dbReference type="InterPro" id="IPR007110">
    <property type="entry name" value="Ig-like_dom"/>
</dbReference>
<proteinExistence type="predicted"/>
<dbReference type="SUPFAM" id="SSF48726">
    <property type="entry name" value="Immunoglobulin"/>
    <property type="match status" value="1"/>
</dbReference>
<dbReference type="AlphaFoldDB" id="A0A7L3PNH0"/>
<gene>
    <name evidence="5" type="primary">Ighv364d</name>
    <name evidence="5" type="ORF">XIPELE_R14082</name>
</gene>
<keyword evidence="6" id="KW-1185">Reference proteome</keyword>
<dbReference type="GO" id="GO:0005576">
    <property type="term" value="C:extracellular region"/>
    <property type="evidence" value="ECO:0007669"/>
    <property type="project" value="UniProtKB-ARBA"/>
</dbReference>
<dbReference type="InterPro" id="IPR036179">
    <property type="entry name" value="Ig-like_dom_sf"/>
</dbReference>
<sequence length="98" mass="10697">AVTLEEAGGHFKAPGESLRLLCRTSGFNFGSYSMYWIRQSPGKGLEYVAGIYSSGGYTFYAPSVKGRFSISRDNGQSSVTLQMNNLKDKDSTTYSCAK</sequence>
<dbReference type="PROSITE" id="PS50835">
    <property type="entry name" value="IG_LIKE"/>
    <property type="match status" value="1"/>
</dbReference>
<dbReference type="PANTHER" id="PTHR23266">
    <property type="entry name" value="IMMUNOGLOBULIN HEAVY CHAIN"/>
    <property type="match status" value="1"/>
</dbReference>
<protein>
    <submittedName>
        <fullName evidence="5">HV64D protein</fullName>
    </submittedName>
</protein>
<reference evidence="5 6" key="1">
    <citation type="submission" date="2019-09" db="EMBL/GenBank/DDBJ databases">
        <title>Bird 10,000 Genomes (B10K) Project - Family phase.</title>
        <authorList>
            <person name="Zhang G."/>
        </authorList>
    </citation>
    <scope>NUCLEOTIDE SEQUENCE [LARGE SCALE GENOMIC DNA]</scope>
    <source>
        <strain evidence="5">OUT-0059</strain>
        <tissue evidence="5">Muscle</tissue>
    </source>
</reference>
<keyword evidence="2" id="KW-1064">Adaptive immunity</keyword>
<dbReference type="Gene3D" id="2.60.40.10">
    <property type="entry name" value="Immunoglobulins"/>
    <property type="match status" value="1"/>
</dbReference>
<evidence type="ECO:0000256" key="1">
    <source>
        <dbReference type="ARBA" id="ARBA00022859"/>
    </source>
</evidence>
<evidence type="ECO:0000313" key="6">
    <source>
        <dbReference type="Proteomes" id="UP000551443"/>
    </source>
</evidence>
<dbReference type="InterPro" id="IPR013106">
    <property type="entry name" value="Ig_V-set"/>
</dbReference>
<dbReference type="Proteomes" id="UP000551443">
    <property type="component" value="Unassembled WGS sequence"/>
</dbReference>
<keyword evidence="3" id="KW-1280">Immunoglobulin</keyword>
<accession>A0A7L3PNH0</accession>
<keyword evidence="1" id="KW-0391">Immunity</keyword>
<feature type="non-terminal residue" evidence="5">
    <location>
        <position position="1"/>
    </location>
</feature>
<feature type="non-terminal residue" evidence="5">
    <location>
        <position position="98"/>
    </location>
</feature>
<comment type="caution">
    <text evidence="5">The sequence shown here is derived from an EMBL/GenBank/DDBJ whole genome shotgun (WGS) entry which is preliminary data.</text>
</comment>
<dbReference type="InterPro" id="IPR013783">
    <property type="entry name" value="Ig-like_fold"/>
</dbReference>
<dbReference type="EMBL" id="VZUH01069433">
    <property type="protein sequence ID" value="NXU92853.1"/>
    <property type="molecule type" value="Genomic_DNA"/>
</dbReference>